<sequence>MHDIRSGSSYQPAVGRERRPFFDYSSTMAKEKPQGQGLARNDFRAPRARDKEPDGEARSGEARKRERERGAKNEVKFIRVHKRM</sequence>
<evidence type="ECO:0000313" key="2">
    <source>
        <dbReference type="EMBL" id="CAL1673368.1"/>
    </source>
</evidence>
<accession>A0AAV2N1D3</accession>
<feature type="compositionally biased region" description="Basic and acidic residues" evidence="1">
    <location>
        <begin position="41"/>
        <end position="74"/>
    </location>
</feature>
<reference evidence="2 3" key="1">
    <citation type="submission" date="2024-04" db="EMBL/GenBank/DDBJ databases">
        <authorList>
            <consortium name="Molecular Ecology Group"/>
        </authorList>
    </citation>
    <scope>NUCLEOTIDE SEQUENCE [LARGE SCALE GENOMIC DNA]</scope>
</reference>
<proteinExistence type="predicted"/>
<protein>
    <submittedName>
        <fullName evidence="2">Uncharacterized protein</fullName>
    </submittedName>
</protein>
<organism evidence="2 3">
    <name type="scientific">Lasius platythorax</name>
    <dbReference type="NCBI Taxonomy" id="488582"/>
    <lineage>
        <taxon>Eukaryota</taxon>
        <taxon>Metazoa</taxon>
        <taxon>Ecdysozoa</taxon>
        <taxon>Arthropoda</taxon>
        <taxon>Hexapoda</taxon>
        <taxon>Insecta</taxon>
        <taxon>Pterygota</taxon>
        <taxon>Neoptera</taxon>
        <taxon>Endopterygota</taxon>
        <taxon>Hymenoptera</taxon>
        <taxon>Apocrita</taxon>
        <taxon>Aculeata</taxon>
        <taxon>Formicoidea</taxon>
        <taxon>Formicidae</taxon>
        <taxon>Formicinae</taxon>
        <taxon>Lasius</taxon>
        <taxon>Lasius</taxon>
    </lineage>
</organism>
<feature type="region of interest" description="Disordered" evidence="1">
    <location>
        <begin position="1"/>
        <end position="74"/>
    </location>
</feature>
<evidence type="ECO:0000256" key="1">
    <source>
        <dbReference type="SAM" id="MobiDB-lite"/>
    </source>
</evidence>
<gene>
    <name evidence="2" type="ORF">LPLAT_LOCUS276</name>
</gene>
<name>A0AAV2N1D3_9HYME</name>
<keyword evidence="3" id="KW-1185">Reference proteome</keyword>
<dbReference type="Proteomes" id="UP001497644">
    <property type="component" value="Chromosome 1"/>
</dbReference>
<dbReference type="EMBL" id="OZ034824">
    <property type="protein sequence ID" value="CAL1673368.1"/>
    <property type="molecule type" value="Genomic_DNA"/>
</dbReference>
<dbReference type="AlphaFoldDB" id="A0AAV2N1D3"/>
<evidence type="ECO:0000313" key="3">
    <source>
        <dbReference type="Proteomes" id="UP001497644"/>
    </source>
</evidence>
<feature type="compositionally biased region" description="Polar residues" evidence="1">
    <location>
        <begin position="1"/>
        <end position="11"/>
    </location>
</feature>